<keyword evidence="2" id="KW-1185">Reference proteome</keyword>
<gene>
    <name evidence="1" type="ORF">U0070_018080</name>
</gene>
<reference evidence="1 2" key="1">
    <citation type="journal article" date="2023" name="bioRxiv">
        <title>Conserved and derived expression patterns and positive selection on dental genes reveal complex evolutionary context of ever-growing rodent molars.</title>
        <authorList>
            <person name="Calamari Z.T."/>
            <person name="Song A."/>
            <person name="Cohen E."/>
            <person name="Akter M."/>
            <person name="Roy R.D."/>
            <person name="Hallikas O."/>
            <person name="Christensen M.M."/>
            <person name="Li P."/>
            <person name="Marangoni P."/>
            <person name="Jernvall J."/>
            <person name="Klein O.D."/>
        </authorList>
    </citation>
    <scope>NUCLEOTIDE SEQUENCE [LARGE SCALE GENOMIC DNA]</scope>
    <source>
        <strain evidence="1">V071</strain>
    </source>
</reference>
<evidence type="ECO:0000313" key="1">
    <source>
        <dbReference type="EMBL" id="KAK7795412.1"/>
    </source>
</evidence>
<dbReference type="EMBL" id="JBBHLL010002451">
    <property type="protein sequence ID" value="KAK7795412.1"/>
    <property type="molecule type" value="Genomic_DNA"/>
</dbReference>
<name>A0AAW0GXL5_MYOGA</name>
<organism evidence="1 2">
    <name type="scientific">Myodes glareolus</name>
    <name type="common">Bank vole</name>
    <name type="synonym">Clethrionomys glareolus</name>
    <dbReference type="NCBI Taxonomy" id="447135"/>
    <lineage>
        <taxon>Eukaryota</taxon>
        <taxon>Metazoa</taxon>
        <taxon>Chordata</taxon>
        <taxon>Craniata</taxon>
        <taxon>Vertebrata</taxon>
        <taxon>Euteleostomi</taxon>
        <taxon>Mammalia</taxon>
        <taxon>Eutheria</taxon>
        <taxon>Euarchontoglires</taxon>
        <taxon>Glires</taxon>
        <taxon>Rodentia</taxon>
        <taxon>Myomorpha</taxon>
        <taxon>Muroidea</taxon>
        <taxon>Cricetidae</taxon>
        <taxon>Arvicolinae</taxon>
        <taxon>Myodes</taxon>
    </lineage>
</organism>
<evidence type="ECO:0000313" key="2">
    <source>
        <dbReference type="Proteomes" id="UP001488838"/>
    </source>
</evidence>
<protein>
    <submittedName>
        <fullName evidence="1">Uncharacterized protein</fullName>
    </submittedName>
</protein>
<accession>A0AAW0GXL5</accession>
<dbReference type="AlphaFoldDB" id="A0AAW0GXL5"/>
<proteinExistence type="predicted"/>
<dbReference type="Proteomes" id="UP001488838">
    <property type="component" value="Unassembled WGS sequence"/>
</dbReference>
<sequence length="93" mass="10470">MSITNDRLQSPQHFLQHLAFVDTCYISGITLTMLQSLVIIASSYFNGQMIFTVHIILTLFSHAESPPSKDFFVNFLQLVHFYGPALISTSGFL</sequence>
<comment type="caution">
    <text evidence="1">The sequence shown here is derived from an EMBL/GenBank/DDBJ whole genome shotgun (WGS) entry which is preliminary data.</text>
</comment>